<dbReference type="GO" id="GO:0005524">
    <property type="term" value="F:ATP binding"/>
    <property type="evidence" value="ECO:0007669"/>
    <property type="project" value="InterPro"/>
</dbReference>
<dbReference type="SUPFAM" id="SSF56112">
    <property type="entry name" value="Protein kinase-like (PK-like)"/>
    <property type="match status" value="1"/>
</dbReference>
<dbReference type="Gene3D" id="1.10.510.10">
    <property type="entry name" value="Transferase(Phosphotransferase) domain 1"/>
    <property type="match status" value="1"/>
</dbReference>
<evidence type="ECO:0000313" key="4">
    <source>
        <dbReference type="Proteomes" id="UP001295684"/>
    </source>
</evidence>
<protein>
    <recommendedName>
        <fullName evidence="2">Protein kinase domain-containing protein</fullName>
    </recommendedName>
</protein>
<feature type="region of interest" description="Disordered" evidence="1">
    <location>
        <begin position="361"/>
        <end position="398"/>
    </location>
</feature>
<dbReference type="EMBL" id="CAMPGE010026064">
    <property type="protein sequence ID" value="CAI2383763.1"/>
    <property type="molecule type" value="Genomic_DNA"/>
</dbReference>
<reference evidence="3" key="1">
    <citation type="submission" date="2023-07" db="EMBL/GenBank/DDBJ databases">
        <authorList>
            <consortium name="AG Swart"/>
            <person name="Singh M."/>
            <person name="Singh A."/>
            <person name="Seah K."/>
            <person name="Emmerich C."/>
        </authorList>
    </citation>
    <scope>NUCLEOTIDE SEQUENCE</scope>
    <source>
        <strain evidence="3">DP1</strain>
    </source>
</reference>
<dbReference type="PANTHER" id="PTHR24347">
    <property type="entry name" value="SERINE/THREONINE-PROTEIN KINASE"/>
    <property type="match status" value="1"/>
</dbReference>
<organism evidence="3 4">
    <name type="scientific">Euplotes crassus</name>
    <dbReference type="NCBI Taxonomy" id="5936"/>
    <lineage>
        <taxon>Eukaryota</taxon>
        <taxon>Sar</taxon>
        <taxon>Alveolata</taxon>
        <taxon>Ciliophora</taxon>
        <taxon>Intramacronucleata</taxon>
        <taxon>Spirotrichea</taxon>
        <taxon>Hypotrichia</taxon>
        <taxon>Euplotida</taxon>
        <taxon>Euplotidae</taxon>
        <taxon>Moneuplotes</taxon>
    </lineage>
</organism>
<accession>A0AAD1Y2Y7</accession>
<evidence type="ECO:0000259" key="2">
    <source>
        <dbReference type="PROSITE" id="PS50011"/>
    </source>
</evidence>
<dbReference type="PROSITE" id="PS50011">
    <property type="entry name" value="PROTEIN_KINASE_DOM"/>
    <property type="match status" value="1"/>
</dbReference>
<comment type="caution">
    <text evidence="3">The sequence shown here is derived from an EMBL/GenBank/DDBJ whole genome shotgun (WGS) entry which is preliminary data.</text>
</comment>
<gene>
    <name evidence="3" type="ORF">ECRASSUSDP1_LOCUS25274</name>
</gene>
<feature type="compositionally biased region" description="Polar residues" evidence="1">
    <location>
        <begin position="361"/>
        <end position="385"/>
    </location>
</feature>
<dbReference type="InterPro" id="IPR011009">
    <property type="entry name" value="Kinase-like_dom_sf"/>
</dbReference>
<sequence>MLQKLSHPSIIKYLGENSRANLVKCSSYDDDSCSEFEEKPDSLLLCPLELCEGGSLQEYINKTSEVSEASTEGTGRSIPDEDASGIMKSILEAVKYLHDLEIVHRDLKPENIMFKAKNSQDKEIRLIDFGLSTHHEETYFETPLEVHCGTMPYMAPEMINKQGYSKSVDIWALGIIMYNLISGGKHPLHQKGETTTEYKEKLKSKQKLTFDASFSDLAKDLIKKMCAYSPVYRYNIEQALKHPWITRSQETKPPLTYLEIIKYGDCQERLKNAIMNCFSLSVIQHRILSDQEPSKSPFKNKVIKSQLKLGSKQSKGSMEDYKELINKFSNKIEKWHKSLIEKQQGKFNRDEDFIDLQPSPTKFQSDLSSSSGNFSISKDSTNARSPKTGGFGASMMGNSKRNIRISNKKSKNALKGRFKRSPTYFTVSKCQSPDIKSRKSFKKFLKRSPDEKHSFRLNKKQLAQCFDSDFFIKLKPTEKEGLSSTETQDEDLTPILIKKNNVIQAQEPEAPISKSKKNNYMKQKVVFQNHFNSKYGNDEELSPDFAHKSLSANRSRGLSSNVPHQEHLNSHVKMKRLDSFRAEEQRSHLRPARRTMVCGKSENKNGNFCVPIGNFSDVEQDSGMNLPEITKTRSNYSLNSSSIDKIRVNSHRKRRSKVTMEVDQPYFEKPLKKQMLNRKSLNKKLDFRNENVSFIIRDPEGFPDCQDPNYSTVSNSLIRKNTRNYSNARRRPERSNRRMPSKYSSGSIAPFLAKNNMSITLVKRRTTGNQL</sequence>
<feature type="compositionally biased region" description="Basic residues" evidence="1">
    <location>
        <begin position="728"/>
        <end position="740"/>
    </location>
</feature>
<feature type="domain" description="Protein kinase" evidence="2">
    <location>
        <begin position="1"/>
        <end position="245"/>
    </location>
</feature>
<dbReference type="GO" id="GO:0004672">
    <property type="term" value="F:protein kinase activity"/>
    <property type="evidence" value="ECO:0007669"/>
    <property type="project" value="InterPro"/>
</dbReference>
<dbReference type="SMART" id="SM00220">
    <property type="entry name" value="S_TKc"/>
    <property type="match status" value="1"/>
</dbReference>
<dbReference type="PROSITE" id="PS00108">
    <property type="entry name" value="PROTEIN_KINASE_ST"/>
    <property type="match status" value="1"/>
</dbReference>
<evidence type="ECO:0000256" key="1">
    <source>
        <dbReference type="SAM" id="MobiDB-lite"/>
    </source>
</evidence>
<dbReference type="InterPro" id="IPR008271">
    <property type="entry name" value="Ser/Thr_kinase_AS"/>
</dbReference>
<dbReference type="Pfam" id="PF00069">
    <property type="entry name" value="Pkinase"/>
    <property type="match status" value="1"/>
</dbReference>
<dbReference type="InterPro" id="IPR000719">
    <property type="entry name" value="Prot_kinase_dom"/>
</dbReference>
<keyword evidence="4" id="KW-1185">Reference proteome</keyword>
<feature type="region of interest" description="Disordered" evidence="1">
    <location>
        <begin position="721"/>
        <end position="748"/>
    </location>
</feature>
<name>A0AAD1Y2Y7_EUPCR</name>
<dbReference type="Proteomes" id="UP001295684">
    <property type="component" value="Unassembled WGS sequence"/>
</dbReference>
<dbReference type="AlphaFoldDB" id="A0AAD1Y2Y7"/>
<proteinExistence type="predicted"/>
<evidence type="ECO:0000313" key="3">
    <source>
        <dbReference type="EMBL" id="CAI2383763.1"/>
    </source>
</evidence>